<sequence>MSSLSQQPGGSDLVVRTADGRALTGKSFGPVDGNPVLFVAGAGAGKSMRFGEQMLDRAHVRLLTMDRPGMGGSDVHPERTLASTAADYRAFVTGVLGAGVTLPVVANSQGSVFGLAAAAAGWVSRLVLVSPADEVAHPDVQAQVPEDAARLAQLAADDPDEAARILGAFTADAMAEMVLSSSDEADRRFYTSETFLPLYRRSLAEGFANDGAGYVRDTLIAMQPWPLRLGDVRCPVTILFGARDRSHSPDHGRTLADRIPDAVRQIVPDAGGALLWTHSEKVLAAALGQRD</sequence>
<dbReference type="Pfam" id="PF12697">
    <property type="entry name" value="Abhydrolase_6"/>
    <property type="match status" value="1"/>
</dbReference>
<organism evidence="2 3">
    <name type="scientific">Thermocrispum agreste</name>
    <dbReference type="NCBI Taxonomy" id="37925"/>
    <lineage>
        <taxon>Bacteria</taxon>
        <taxon>Bacillati</taxon>
        <taxon>Actinomycetota</taxon>
        <taxon>Actinomycetes</taxon>
        <taxon>Pseudonocardiales</taxon>
        <taxon>Pseudonocardiaceae</taxon>
        <taxon>Thermocrispum</taxon>
    </lineage>
</organism>
<dbReference type="AlphaFoldDB" id="A0ABD6FI08"/>
<dbReference type="EMBL" id="QGUI02000101">
    <property type="protein sequence ID" value="MFO7192474.1"/>
    <property type="molecule type" value="Genomic_DNA"/>
</dbReference>
<dbReference type="Gene3D" id="3.40.50.1820">
    <property type="entry name" value="alpha/beta hydrolase"/>
    <property type="match status" value="1"/>
</dbReference>
<dbReference type="InterPro" id="IPR000073">
    <property type="entry name" value="AB_hydrolase_1"/>
</dbReference>
<dbReference type="PANTHER" id="PTHR43689">
    <property type="entry name" value="HYDROLASE"/>
    <property type="match status" value="1"/>
</dbReference>
<evidence type="ECO:0000259" key="1">
    <source>
        <dbReference type="Pfam" id="PF12697"/>
    </source>
</evidence>
<comment type="caution">
    <text evidence="2">The sequence shown here is derived from an EMBL/GenBank/DDBJ whole genome shotgun (WGS) entry which is preliminary data.</text>
</comment>
<accession>A0ABD6FI08</accession>
<reference evidence="2 3" key="1">
    <citation type="journal article" date="2021" name="BMC Genomics">
        <title>Genome-resolved metagenome and metatranscriptome analyses of thermophilic composting reveal key bacterial players and their metabolic interactions.</title>
        <authorList>
            <person name="Braga L.P.P."/>
            <person name="Pereira R.V."/>
            <person name="Martins L.F."/>
            <person name="Moura L.M.S."/>
            <person name="Sanchez F.B."/>
            <person name="Patane J.S.L."/>
            <person name="da Silva A.M."/>
            <person name="Setubal J.C."/>
        </authorList>
    </citation>
    <scope>NUCLEOTIDE SEQUENCE [LARGE SCALE GENOMIC DNA]</scope>
    <source>
        <strain evidence="2">ZC4RG45</strain>
    </source>
</reference>
<proteinExistence type="predicted"/>
<feature type="domain" description="AB hydrolase-1" evidence="1">
    <location>
        <begin position="36"/>
        <end position="280"/>
    </location>
</feature>
<gene>
    <name evidence="2" type="ORF">DIU77_009565</name>
</gene>
<keyword evidence="2" id="KW-0378">Hydrolase</keyword>
<dbReference type="InterPro" id="IPR029058">
    <property type="entry name" value="AB_hydrolase_fold"/>
</dbReference>
<name>A0ABD6FI08_9PSEU</name>
<dbReference type="PANTHER" id="PTHR43689:SF8">
    <property type="entry name" value="ALPHA_BETA-HYDROLASES SUPERFAMILY PROTEIN"/>
    <property type="match status" value="1"/>
</dbReference>
<evidence type="ECO:0000313" key="3">
    <source>
        <dbReference type="Proteomes" id="UP000249324"/>
    </source>
</evidence>
<dbReference type="GO" id="GO:0016787">
    <property type="term" value="F:hydrolase activity"/>
    <property type="evidence" value="ECO:0007669"/>
    <property type="project" value="UniProtKB-KW"/>
</dbReference>
<dbReference type="Proteomes" id="UP000249324">
    <property type="component" value="Unassembled WGS sequence"/>
</dbReference>
<protein>
    <submittedName>
        <fullName evidence="2">Alpha/beta hydrolase</fullName>
    </submittedName>
</protein>
<dbReference type="SUPFAM" id="SSF53474">
    <property type="entry name" value="alpha/beta-Hydrolases"/>
    <property type="match status" value="1"/>
</dbReference>
<evidence type="ECO:0000313" key="2">
    <source>
        <dbReference type="EMBL" id="MFO7192474.1"/>
    </source>
</evidence>